<dbReference type="RefSeq" id="WP_165183654.1">
    <property type="nucleotide sequence ID" value="NZ_JAAKZI010000051.1"/>
</dbReference>
<protein>
    <recommendedName>
        <fullName evidence="4">Transmembrane protein</fullName>
    </recommendedName>
</protein>
<keyword evidence="3" id="KW-1185">Reference proteome</keyword>
<keyword evidence="1" id="KW-1133">Transmembrane helix</keyword>
<keyword evidence="1" id="KW-0812">Transmembrane</keyword>
<accession>A0ABX0DI95</accession>
<proteinExistence type="predicted"/>
<comment type="caution">
    <text evidence="2">The sequence shown here is derived from an EMBL/GenBank/DDBJ whole genome shotgun (WGS) entry which is preliminary data.</text>
</comment>
<evidence type="ECO:0000313" key="2">
    <source>
        <dbReference type="EMBL" id="NGN85446.1"/>
    </source>
</evidence>
<organism evidence="2 3">
    <name type="scientific">Arthrobacter silviterrae</name>
    <dbReference type="NCBI Taxonomy" id="2026658"/>
    <lineage>
        <taxon>Bacteria</taxon>
        <taxon>Bacillati</taxon>
        <taxon>Actinomycetota</taxon>
        <taxon>Actinomycetes</taxon>
        <taxon>Micrococcales</taxon>
        <taxon>Micrococcaceae</taxon>
        <taxon>Arthrobacter</taxon>
    </lineage>
</organism>
<dbReference type="EMBL" id="JAAKZI010000051">
    <property type="protein sequence ID" value="NGN85446.1"/>
    <property type="molecule type" value="Genomic_DNA"/>
</dbReference>
<dbReference type="Proteomes" id="UP000479226">
    <property type="component" value="Unassembled WGS sequence"/>
</dbReference>
<gene>
    <name evidence="2" type="ORF">G6N77_18565</name>
</gene>
<sequence>MSAAPNARFRVELVLVPLVAAVCMAFIIGAIVLDKGAGSCPEPNWHNHLTLSLSGSPAAVSSVSAITACAGSNCVPMNPTFAKLATGAPSLLARQGDGSWVLNVDTEPPTAVTFRAYDAAGNLLVQQSNTFNWTRVGGTEQCGGPMGAMAVPLRLPG</sequence>
<evidence type="ECO:0000313" key="3">
    <source>
        <dbReference type="Proteomes" id="UP000479226"/>
    </source>
</evidence>
<reference evidence="2 3" key="1">
    <citation type="submission" date="2020-02" db="EMBL/GenBank/DDBJ databases">
        <title>Genome sequence of the type strain DSM 27180 of Arthrobacter silviterrae.</title>
        <authorList>
            <person name="Gao J."/>
            <person name="Sun J."/>
        </authorList>
    </citation>
    <scope>NUCLEOTIDE SEQUENCE [LARGE SCALE GENOMIC DNA]</scope>
    <source>
        <strain evidence="2 3">DSM 27180</strain>
    </source>
</reference>
<feature type="transmembrane region" description="Helical" evidence="1">
    <location>
        <begin position="12"/>
        <end position="33"/>
    </location>
</feature>
<name>A0ABX0DI95_9MICC</name>
<keyword evidence="1" id="KW-0472">Membrane</keyword>
<evidence type="ECO:0000256" key="1">
    <source>
        <dbReference type="SAM" id="Phobius"/>
    </source>
</evidence>
<evidence type="ECO:0008006" key="4">
    <source>
        <dbReference type="Google" id="ProtNLM"/>
    </source>
</evidence>